<dbReference type="Proteomes" id="UP000295573">
    <property type="component" value="Unassembled WGS sequence"/>
</dbReference>
<dbReference type="SUPFAM" id="SSF53067">
    <property type="entry name" value="Actin-like ATPase domain"/>
    <property type="match status" value="1"/>
</dbReference>
<dbReference type="InterPro" id="IPR036388">
    <property type="entry name" value="WH-like_DNA-bd_sf"/>
</dbReference>
<dbReference type="EMBL" id="SLWR01000014">
    <property type="protein sequence ID" value="TCO42298.1"/>
    <property type="molecule type" value="Genomic_DNA"/>
</dbReference>
<dbReference type="SUPFAM" id="SSF46785">
    <property type="entry name" value="Winged helix' DNA-binding domain"/>
    <property type="match status" value="1"/>
</dbReference>
<dbReference type="InterPro" id="IPR043129">
    <property type="entry name" value="ATPase_NBD"/>
</dbReference>
<dbReference type="Gene3D" id="3.30.420.40">
    <property type="match status" value="2"/>
</dbReference>
<dbReference type="PANTHER" id="PTHR18964:SF149">
    <property type="entry name" value="BIFUNCTIONAL UDP-N-ACETYLGLUCOSAMINE 2-EPIMERASE_N-ACETYLMANNOSAMINE KINASE"/>
    <property type="match status" value="1"/>
</dbReference>
<dbReference type="InterPro" id="IPR000600">
    <property type="entry name" value="ROK"/>
</dbReference>
<evidence type="ECO:0000256" key="1">
    <source>
        <dbReference type="ARBA" id="ARBA00006479"/>
    </source>
</evidence>
<sequence>MTRARTLPPGDAPVRQEGLRHLNLGLVFRHILSAGDRPISRTELVELTGLTKPTVSRIVDDLVLGQLIAEAAPVHGGGAGRPRVGLTLSRQGPAGLGLDIRGDHLAACVVDLTGTVRHLSFSPPIRPGRRPKTILTELATMAREATAAVADEGLTVVGGMVSVPGPVAERSVVKFAPQQGWRDVDAGTLLRTALDDLPIAVDNEANLAALGELYASDEDLRNFAYVSGELDLGAGLVLNGQLLRGARGWSGELGHVTVFPNGRACPCGANGCLQTYASVEAIFGPGSVDGPATIVTRADAGSKRTLAALDAAGTALGIALSDLVNLLDMDTILLGGSYSLLSSWLVDNIQAELSRRVLSSRWSTVAVRPAMLGPDAAVIGAALTVIEDVRQNPSGWLAHNSL</sequence>
<dbReference type="PANTHER" id="PTHR18964">
    <property type="entry name" value="ROK (REPRESSOR, ORF, KINASE) FAMILY"/>
    <property type="match status" value="1"/>
</dbReference>
<evidence type="ECO:0000313" key="2">
    <source>
        <dbReference type="EMBL" id="TCO42298.1"/>
    </source>
</evidence>
<dbReference type="GO" id="GO:0016301">
    <property type="term" value="F:kinase activity"/>
    <property type="evidence" value="ECO:0007669"/>
    <property type="project" value="UniProtKB-KW"/>
</dbReference>
<gene>
    <name evidence="2" type="ORF">EV646_114121</name>
</gene>
<reference evidence="2 3" key="1">
    <citation type="journal article" date="2015" name="Stand. Genomic Sci.">
        <title>Genomic Encyclopedia of Bacterial and Archaeal Type Strains, Phase III: the genomes of soil and plant-associated and newly described type strains.</title>
        <authorList>
            <person name="Whitman W.B."/>
            <person name="Woyke T."/>
            <person name="Klenk H.P."/>
            <person name="Zhou Y."/>
            <person name="Lilburn T.G."/>
            <person name="Beck B.J."/>
            <person name="De Vos P."/>
            <person name="Vandamme P."/>
            <person name="Eisen J.A."/>
            <person name="Garrity G."/>
            <person name="Hugenholtz P."/>
            <person name="Kyrpides N.C."/>
        </authorList>
    </citation>
    <scope>NUCLEOTIDE SEQUENCE [LARGE SCALE GENOMIC DNA]</scope>
    <source>
        <strain evidence="2 3">VKM Ac-2541</strain>
    </source>
</reference>
<dbReference type="Pfam" id="PF00480">
    <property type="entry name" value="ROK"/>
    <property type="match status" value="1"/>
</dbReference>
<dbReference type="CDD" id="cd24076">
    <property type="entry name" value="ASKHA_ATPase_ROK_BsXylR-like"/>
    <property type="match status" value="1"/>
</dbReference>
<organism evidence="2 3">
    <name type="scientific">Kribbella antiqua</name>
    <dbReference type="NCBI Taxonomy" id="2512217"/>
    <lineage>
        <taxon>Bacteria</taxon>
        <taxon>Bacillati</taxon>
        <taxon>Actinomycetota</taxon>
        <taxon>Actinomycetes</taxon>
        <taxon>Propionibacteriales</taxon>
        <taxon>Kribbellaceae</taxon>
        <taxon>Kribbella</taxon>
    </lineage>
</organism>
<proteinExistence type="inferred from homology"/>
<name>A0A4R2IF75_9ACTN</name>
<accession>A0A4R2IF75</accession>
<keyword evidence="2" id="KW-0418">Kinase</keyword>
<dbReference type="Gene3D" id="1.10.10.10">
    <property type="entry name" value="Winged helix-like DNA-binding domain superfamily/Winged helix DNA-binding domain"/>
    <property type="match status" value="1"/>
</dbReference>
<keyword evidence="3" id="KW-1185">Reference proteome</keyword>
<comment type="caution">
    <text evidence="2">The sequence shown here is derived from an EMBL/GenBank/DDBJ whole genome shotgun (WGS) entry which is preliminary data.</text>
</comment>
<keyword evidence="2" id="KW-0808">Transferase</keyword>
<dbReference type="AlphaFoldDB" id="A0A4R2IF75"/>
<evidence type="ECO:0000313" key="3">
    <source>
        <dbReference type="Proteomes" id="UP000295573"/>
    </source>
</evidence>
<dbReference type="InterPro" id="IPR036390">
    <property type="entry name" value="WH_DNA-bd_sf"/>
</dbReference>
<comment type="similarity">
    <text evidence="1">Belongs to the ROK (NagC/XylR) family.</text>
</comment>
<protein>
    <submittedName>
        <fullName evidence="2">Putative NBD/HSP70 family sugar kinase</fullName>
    </submittedName>
</protein>